<evidence type="ECO:0000259" key="15">
    <source>
        <dbReference type="PROSITE" id="PS51163"/>
    </source>
</evidence>
<evidence type="ECO:0000313" key="17">
    <source>
        <dbReference type="Proteomes" id="UP000030012"/>
    </source>
</evidence>
<gene>
    <name evidence="16" type="ORF">Z968_07080</name>
</gene>
<evidence type="ECO:0000256" key="4">
    <source>
        <dbReference type="ARBA" id="ARBA00015492"/>
    </source>
</evidence>
<dbReference type="Pfam" id="PF03481">
    <property type="entry name" value="Sua5_C"/>
    <property type="match status" value="1"/>
</dbReference>
<dbReference type="GO" id="GO:0061710">
    <property type="term" value="F:L-threonylcarbamoyladenylate synthase"/>
    <property type="evidence" value="ECO:0007669"/>
    <property type="project" value="UniProtKB-EC"/>
</dbReference>
<dbReference type="Gene3D" id="3.40.50.11030">
    <property type="entry name" value="Threonylcarbamoyl-AMP synthase, C-terminal domain"/>
    <property type="match status" value="1"/>
</dbReference>
<dbReference type="OrthoDB" id="9814580at2"/>
<dbReference type="GO" id="GO:0003725">
    <property type="term" value="F:double-stranded RNA binding"/>
    <property type="evidence" value="ECO:0007669"/>
    <property type="project" value="UniProtKB-UniRule"/>
</dbReference>
<evidence type="ECO:0000256" key="5">
    <source>
        <dbReference type="ARBA" id="ARBA00022490"/>
    </source>
</evidence>
<protein>
    <recommendedName>
        <fullName evidence="4 13">Threonylcarbamoyl-AMP synthase</fullName>
        <shortName evidence="13">TC-AMP synthase</shortName>
        <ecNumber evidence="3 13">2.7.7.87</ecNumber>
    </recommendedName>
    <alternativeName>
        <fullName evidence="11 13">L-threonylcarbamoyladenylate synthase</fullName>
    </alternativeName>
</protein>
<sequence>MNTKVSYLDLDNLDEKVMEESGEIIRNGGLVAFPTETVYGLGANALDPEAVKKIFVAKGRPQDNPLIVHIADFNMNDLVDSIPPIAEKIINKFWPGPLTVIMKKSPKVPNVTSAGLDSIGIRMPSNLVARQLIKKAGVPIAAPSANISGKPSPTNIERCIEDLDGKVESIIGGEKCDVGLESTIVDCTVEPPCILRPGGITLEMLKEVHPDIYIDPAIMKKADKDFKPKAPGMKYRHYAPKAPVKIIAGNLEKSIAKINEMVQNYIDDGKIVGIMSTDEHVNSYSHATVKSLGSRKDLHSIAHNLFKVLSEFDSEKVDIILSEAFEEEEIGIAIMNRLKKAAGFDIIYIN</sequence>
<keyword evidence="8 13" id="KW-0548">Nucleotidyltransferase</keyword>
<dbReference type="InterPro" id="IPR038385">
    <property type="entry name" value="Sua5/YwlC_C"/>
</dbReference>
<evidence type="ECO:0000256" key="8">
    <source>
        <dbReference type="ARBA" id="ARBA00022695"/>
    </source>
</evidence>
<comment type="similarity">
    <text evidence="2 13">Belongs to the SUA5 family.</text>
</comment>
<keyword evidence="10 13" id="KW-0067">ATP-binding</keyword>
<evidence type="ECO:0000256" key="6">
    <source>
        <dbReference type="ARBA" id="ARBA00022679"/>
    </source>
</evidence>
<dbReference type="InterPro" id="IPR017945">
    <property type="entry name" value="DHBP_synth_RibB-like_a/b_dom"/>
</dbReference>
<feature type="binding site" evidence="14">
    <location>
        <position position="142"/>
    </location>
    <ligand>
        <name>L-threonine</name>
        <dbReference type="ChEBI" id="CHEBI:57926"/>
    </ligand>
</feature>
<evidence type="ECO:0000256" key="11">
    <source>
        <dbReference type="ARBA" id="ARBA00029774"/>
    </source>
</evidence>
<feature type="binding site" evidence="14">
    <location>
        <position position="238"/>
    </location>
    <ligand>
        <name>ATP</name>
        <dbReference type="ChEBI" id="CHEBI:30616"/>
    </ligand>
</feature>
<dbReference type="GO" id="GO:0000049">
    <property type="term" value="F:tRNA binding"/>
    <property type="evidence" value="ECO:0007669"/>
    <property type="project" value="TreeGrafter"/>
</dbReference>
<evidence type="ECO:0000256" key="2">
    <source>
        <dbReference type="ARBA" id="ARBA00007663"/>
    </source>
</evidence>
<keyword evidence="6 13" id="KW-0808">Transferase</keyword>
<keyword evidence="9 13" id="KW-0547">Nucleotide-binding</keyword>
<dbReference type="EC" id="2.7.7.87" evidence="3 13"/>
<proteinExistence type="inferred from homology"/>
<keyword evidence="5 13" id="KW-0963">Cytoplasm</keyword>
<dbReference type="NCBIfam" id="TIGR00057">
    <property type="entry name" value="L-threonylcarbamoyladenylate synthase"/>
    <property type="match status" value="1"/>
</dbReference>
<evidence type="ECO:0000313" key="16">
    <source>
        <dbReference type="EMBL" id="KGM96266.1"/>
    </source>
</evidence>
<accession>A0A0A0I7M4</accession>
<name>A0A0A0I7M4_CLONO</name>
<feature type="binding site" evidence="14">
    <location>
        <position position="64"/>
    </location>
    <ligand>
        <name>ATP</name>
        <dbReference type="ChEBI" id="CHEBI:30616"/>
    </ligand>
</feature>
<feature type="domain" description="YrdC-like" evidence="15">
    <location>
        <begin position="15"/>
        <end position="200"/>
    </location>
</feature>
<feature type="binding site" evidence="14">
    <location>
        <position position="60"/>
    </location>
    <ligand>
        <name>ATP</name>
        <dbReference type="ChEBI" id="CHEBI:30616"/>
    </ligand>
</feature>
<dbReference type="PIRSF" id="PIRSF004930">
    <property type="entry name" value="Tln_factor_SUA5"/>
    <property type="match status" value="1"/>
</dbReference>
<dbReference type="InterPro" id="IPR006070">
    <property type="entry name" value="Sua5-like_dom"/>
</dbReference>
<dbReference type="FunFam" id="3.90.870.10:FF:000009">
    <property type="entry name" value="Threonylcarbamoyl-AMP synthase, putative"/>
    <property type="match status" value="1"/>
</dbReference>
<dbReference type="Gene3D" id="3.90.870.10">
    <property type="entry name" value="DHBP synthase"/>
    <property type="match status" value="1"/>
</dbReference>
<dbReference type="InterPro" id="IPR005145">
    <property type="entry name" value="Sua5_C"/>
</dbReference>
<evidence type="ECO:0000256" key="3">
    <source>
        <dbReference type="ARBA" id="ARBA00012584"/>
    </source>
</evidence>
<comment type="caution">
    <text evidence="16">The sequence shown here is derived from an EMBL/GenBank/DDBJ whole genome shotgun (WGS) entry which is preliminary data.</text>
</comment>
<dbReference type="PROSITE" id="PS51163">
    <property type="entry name" value="YRDC"/>
    <property type="match status" value="1"/>
</dbReference>
<feature type="binding site" evidence="14">
    <location>
        <position position="122"/>
    </location>
    <ligand>
        <name>L-threonine</name>
        <dbReference type="ChEBI" id="CHEBI:57926"/>
    </ligand>
</feature>
<dbReference type="RefSeq" id="WP_039255140.1">
    <property type="nucleotide sequence ID" value="NZ_JENJ01000025.1"/>
</dbReference>
<dbReference type="GO" id="GO:0005737">
    <property type="term" value="C:cytoplasm"/>
    <property type="evidence" value="ECO:0007669"/>
    <property type="project" value="UniProtKB-SubCell"/>
</dbReference>
<dbReference type="Proteomes" id="UP000030012">
    <property type="component" value="Unassembled WGS sequence"/>
</dbReference>
<keyword evidence="7 13" id="KW-0819">tRNA processing</keyword>
<dbReference type="InterPro" id="IPR050156">
    <property type="entry name" value="TC-AMP_synthase_SUA5"/>
</dbReference>
<dbReference type="PANTHER" id="PTHR17490:SF16">
    <property type="entry name" value="THREONYLCARBAMOYL-AMP SYNTHASE"/>
    <property type="match status" value="1"/>
</dbReference>
<feature type="binding site" evidence="14">
    <location>
        <position position="182"/>
    </location>
    <ligand>
        <name>L-threonine</name>
        <dbReference type="ChEBI" id="CHEBI:57926"/>
    </ligand>
</feature>
<dbReference type="PANTHER" id="PTHR17490">
    <property type="entry name" value="SUA5"/>
    <property type="match status" value="1"/>
</dbReference>
<dbReference type="InterPro" id="IPR010923">
    <property type="entry name" value="T(6)A37_SUA5"/>
</dbReference>
<comment type="catalytic activity">
    <reaction evidence="12 13">
        <text>L-threonine + hydrogencarbonate + ATP = L-threonylcarbamoyladenylate + diphosphate + H2O</text>
        <dbReference type="Rhea" id="RHEA:36407"/>
        <dbReference type="ChEBI" id="CHEBI:15377"/>
        <dbReference type="ChEBI" id="CHEBI:17544"/>
        <dbReference type="ChEBI" id="CHEBI:30616"/>
        <dbReference type="ChEBI" id="CHEBI:33019"/>
        <dbReference type="ChEBI" id="CHEBI:57926"/>
        <dbReference type="ChEBI" id="CHEBI:73682"/>
        <dbReference type="EC" id="2.7.7.87"/>
    </reaction>
</comment>
<organism evidence="16 17">
    <name type="scientific">Clostridium novyi A str. 4552</name>
    <dbReference type="NCBI Taxonomy" id="1444289"/>
    <lineage>
        <taxon>Bacteria</taxon>
        <taxon>Bacillati</taxon>
        <taxon>Bacillota</taxon>
        <taxon>Clostridia</taxon>
        <taxon>Eubacteriales</taxon>
        <taxon>Clostridiaceae</taxon>
        <taxon>Clostridium</taxon>
    </lineage>
</organism>
<dbReference type="GO" id="GO:0005524">
    <property type="term" value="F:ATP binding"/>
    <property type="evidence" value="ECO:0007669"/>
    <property type="project" value="UniProtKB-UniRule"/>
</dbReference>
<dbReference type="GO" id="GO:0008033">
    <property type="term" value="P:tRNA processing"/>
    <property type="evidence" value="ECO:0007669"/>
    <property type="project" value="UniProtKB-KW"/>
</dbReference>
<evidence type="ECO:0000256" key="13">
    <source>
        <dbReference type="PIRNR" id="PIRNR004930"/>
    </source>
</evidence>
<dbReference type="Pfam" id="PF01300">
    <property type="entry name" value="Sua5_yciO_yrdC"/>
    <property type="match status" value="1"/>
</dbReference>
<evidence type="ECO:0000256" key="9">
    <source>
        <dbReference type="ARBA" id="ARBA00022741"/>
    </source>
</evidence>
<dbReference type="FunFam" id="3.40.50.11030:FF:000001">
    <property type="entry name" value="Threonylcarbamoyl-AMP synthase"/>
    <property type="match status" value="1"/>
</dbReference>
<feature type="binding site" evidence="14">
    <location>
        <position position="152"/>
    </location>
    <ligand>
        <name>ATP</name>
        <dbReference type="ChEBI" id="CHEBI:30616"/>
    </ligand>
</feature>
<dbReference type="AlphaFoldDB" id="A0A0A0I7M4"/>
<evidence type="ECO:0000256" key="14">
    <source>
        <dbReference type="PIRSR" id="PIRSR004930-1"/>
    </source>
</evidence>
<feature type="binding site" evidence="14">
    <location>
        <position position="196"/>
    </location>
    <ligand>
        <name>ATP</name>
        <dbReference type="ChEBI" id="CHEBI:30616"/>
    </ligand>
</feature>
<evidence type="ECO:0000256" key="7">
    <source>
        <dbReference type="ARBA" id="ARBA00022694"/>
    </source>
</evidence>
<dbReference type="SUPFAM" id="SSF55821">
    <property type="entry name" value="YrdC/RibB"/>
    <property type="match status" value="1"/>
</dbReference>
<evidence type="ECO:0000256" key="12">
    <source>
        <dbReference type="ARBA" id="ARBA00048366"/>
    </source>
</evidence>
<dbReference type="GO" id="GO:0006450">
    <property type="term" value="P:regulation of translational fidelity"/>
    <property type="evidence" value="ECO:0007669"/>
    <property type="project" value="TreeGrafter"/>
</dbReference>
<dbReference type="EMBL" id="JENJ01000025">
    <property type="protein sequence ID" value="KGM96266.1"/>
    <property type="molecule type" value="Genomic_DNA"/>
</dbReference>
<feature type="binding site" evidence="14">
    <location>
        <position position="144"/>
    </location>
    <ligand>
        <name>ATP</name>
        <dbReference type="ChEBI" id="CHEBI:30616"/>
    </ligand>
</feature>
<feature type="binding site" evidence="14">
    <location>
        <position position="37"/>
    </location>
    <ligand>
        <name>L-threonine</name>
        <dbReference type="ChEBI" id="CHEBI:57926"/>
    </ligand>
</feature>
<comment type="function">
    <text evidence="13">Required for the formation of a threonylcarbamoyl group on adenosine at position 37 (t(6)A37) in tRNAs that read codons beginning with adenine.</text>
</comment>
<evidence type="ECO:0000256" key="10">
    <source>
        <dbReference type="ARBA" id="ARBA00022840"/>
    </source>
</evidence>
<evidence type="ECO:0000256" key="1">
    <source>
        <dbReference type="ARBA" id="ARBA00004496"/>
    </source>
</evidence>
<feature type="binding site" evidence="14">
    <location>
        <position position="69"/>
    </location>
    <ligand>
        <name>L-threonine</name>
        <dbReference type="ChEBI" id="CHEBI:57926"/>
    </ligand>
</feature>
<reference evidence="16 17" key="1">
    <citation type="submission" date="2014-01" db="EMBL/GenBank/DDBJ databases">
        <title>Plasmidome dynamics in the species complex Clostridium novyi sensu lato converts strains of independent lineages into distinctly different pathogens.</title>
        <authorList>
            <person name="Skarin H."/>
            <person name="Segerman B."/>
        </authorList>
    </citation>
    <scope>NUCLEOTIDE SEQUENCE [LARGE SCALE GENOMIC DNA]</scope>
    <source>
        <strain evidence="16 17">4552</strain>
    </source>
</reference>
<comment type="subcellular location">
    <subcellularLocation>
        <location evidence="1 13">Cytoplasm</location>
    </subcellularLocation>
</comment>